<reference evidence="2" key="1">
    <citation type="submission" date="2016-10" db="EMBL/GenBank/DDBJ databases">
        <title>Comparative genomics uncovers the prolific and rare metabolic potential of the cyanobacterial genus Moorea.</title>
        <authorList>
            <person name="Leao T."/>
            <person name="Castelao G."/>
            <person name="Korobeynikov A."/>
            <person name="Monroe E.A."/>
            <person name="Podell S."/>
            <person name="Glukhov E."/>
            <person name="Allen E."/>
            <person name="Gerwick W.H."/>
            <person name="Gerwick L."/>
        </authorList>
    </citation>
    <scope>NUCLEOTIDE SEQUENCE [LARGE SCALE GENOMIC DNA]</scope>
    <source>
        <strain evidence="2">JHB</strain>
    </source>
</reference>
<name>A0A1D9FZC1_MOOP1</name>
<evidence type="ECO:0000313" key="2">
    <source>
        <dbReference type="Proteomes" id="UP000176944"/>
    </source>
</evidence>
<organism evidence="1 2">
    <name type="scientific">Moorena producens (strain JHB)</name>
    <dbReference type="NCBI Taxonomy" id="1454205"/>
    <lineage>
        <taxon>Bacteria</taxon>
        <taxon>Bacillati</taxon>
        <taxon>Cyanobacteriota</taxon>
        <taxon>Cyanophyceae</taxon>
        <taxon>Coleofasciculales</taxon>
        <taxon>Coleofasciculaceae</taxon>
        <taxon>Moorena</taxon>
    </lineage>
</organism>
<dbReference type="Proteomes" id="UP000176944">
    <property type="component" value="Chromosome"/>
</dbReference>
<sequence length="118" mass="12733">MTSQETGASSYASSALGQGVYGEVKLVKLRYSQRDDFSEAKPTRTRKRAWGKTNSFSLCPSGEGVIPSKHVTRSSPTALGCSGIKFSCIYLHLTQGISKASTVQGDNRISEFTYGLLC</sequence>
<proteinExistence type="predicted"/>
<dbReference type="AlphaFoldDB" id="A0A1D9FZC1"/>
<gene>
    <name evidence="1" type="ORF">BJP36_11880</name>
</gene>
<accession>A0A1D9FZC1</accession>
<protein>
    <submittedName>
        <fullName evidence="1">Uncharacterized protein</fullName>
    </submittedName>
</protein>
<dbReference type="EMBL" id="CP017708">
    <property type="protein sequence ID" value="AOY80510.1"/>
    <property type="molecule type" value="Genomic_DNA"/>
</dbReference>
<evidence type="ECO:0000313" key="1">
    <source>
        <dbReference type="EMBL" id="AOY80510.1"/>
    </source>
</evidence>